<name>A0A0F3RDK3_9RICK</name>
<dbReference type="AlphaFoldDB" id="A0A0F3RDK3"/>
<evidence type="ECO:0000313" key="1">
    <source>
        <dbReference type="EMBL" id="KJW04353.1"/>
    </source>
</evidence>
<accession>A0A0F3RDK3</accession>
<gene>
    <name evidence="1" type="ORF">RAT170B_1161</name>
</gene>
<sequence>MSKTLIAIFPNAYREEFKGDTKALVTAAYTLVREDTSLGLMYKLPLEAKFEKMSNAYNRYREYVEDGVLHVLASF</sequence>
<dbReference type="NCBIfam" id="TIGR01045">
    <property type="entry name" value="RPE1"/>
    <property type="match status" value="1"/>
</dbReference>
<evidence type="ECO:0000313" key="2">
    <source>
        <dbReference type="Proteomes" id="UP000033736"/>
    </source>
</evidence>
<dbReference type="InterPro" id="IPR005728">
    <property type="entry name" value="RPE1"/>
</dbReference>
<dbReference type="Proteomes" id="UP000033736">
    <property type="component" value="Unassembled WGS sequence"/>
</dbReference>
<proteinExistence type="predicted"/>
<keyword evidence="2" id="KW-1185">Reference proteome</keyword>
<protein>
    <submittedName>
        <fullName evidence="1">RPE1 domain protein</fullName>
    </submittedName>
</protein>
<organism evidence="1 2">
    <name type="scientific">Rickettsia argasii T170-B</name>
    <dbReference type="NCBI Taxonomy" id="1268837"/>
    <lineage>
        <taxon>Bacteria</taxon>
        <taxon>Pseudomonadati</taxon>
        <taxon>Pseudomonadota</taxon>
        <taxon>Alphaproteobacteria</taxon>
        <taxon>Rickettsiales</taxon>
        <taxon>Rickettsiaceae</taxon>
        <taxon>Rickettsieae</taxon>
        <taxon>Rickettsia</taxon>
        <taxon>spotted fever group</taxon>
    </lineage>
</organism>
<comment type="caution">
    <text evidence="1">The sequence shown here is derived from an EMBL/GenBank/DDBJ whole genome shotgun (WGS) entry which is preliminary data.</text>
</comment>
<reference evidence="1 2" key="1">
    <citation type="submission" date="2015-01" db="EMBL/GenBank/DDBJ databases">
        <title>Genome Sequencing of Rickettsiales /home/snadendla/prok_pipe/test/illegal_ec_num.txt.</title>
        <authorList>
            <person name="Daugherty S.C."/>
            <person name="Su Q."/>
            <person name="Abolude K."/>
            <person name="Beier-Sexton M."/>
            <person name="Carlyon J.A."/>
            <person name="Carter R."/>
            <person name="Day N.P."/>
            <person name="Dumler S.J."/>
            <person name="Dyachenko V."/>
            <person name="Godinez A."/>
            <person name="Kurtti T.J."/>
            <person name="Lichay M."/>
            <person name="Mullins K.E."/>
            <person name="Ott S."/>
            <person name="Pappas-Brown V."/>
            <person name="Paris D.H."/>
            <person name="Patel P."/>
            <person name="Richards A.L."/>
            <person name="Sadzewicz L."/>
            <person name="Sears K."/>
            <person name="Seidman D."/>
            <person name="Sengamalay N."/>
            <person name="Stenos J."/>
            <person name="Tallon L.J."/>
            <person name="Vincent G."/>
            <person name="Fraser C.M."/>
            <person name="Munderloh U."/>
            <person name="Dunning-Hotopp J.C."/>
        </authorList>
    </citation>
    <scope>NUCLEOTIDE SEQUENCE [LARGE SCALE GENOMIC DNA]</scope>
    <source>
        <strain evidence="1 2">T170-B</strain>
    </source>
</reference>
<dbReference type="EMBL" id="LAOQ01000004">
    <property type="protein sequence ID" value="KJW04353.1"/>
    <property type="molecule type" value="Genomic_DNA"/>
</dbReference>